<gene>
    <name evidence="1" type="ORF">WMO66_10190</name>
</gene>
<dbReference type="EMBL" id="JBBMFF010000241">
    <property type="protein sequence ID" value="MEQ2511607.1"/>
    <property type="molecule type" value="Genomic_DNA"/>
</dbReference>
<proteinExistence type="predicted"/>
<accession>A0ABV1G8B3</accession>
<keyword evidence="2" id="KW-1185">Reference proteome</keyword>
<reference evidence="1 2" key="1">
    <citation type="submission" date="2024-03" db="EMBL/GenBank/DDBJ databases">
        <title>Human intestinal bacterial collection.</title>
        <authorList>
            <person name="Pauvert C."/>
            <person name="Hitch T.C.A."/>
            <person name="Clavel T."/>
        </authorList>
    </citation>
    <scope>NUCLEOTIDE SEQUENCE [LARGE SCALE GENOMIC DNA]</scope>
    <source>
        <strain evidence="1 2">CLA-AA-H192</strain>
    </source>
</reference>
<sequence length="73" mass="8023">MEQDVLIALLSLAGTLTGTLGGILTSARLTNYRIEQLEKKVDRHNGFGERIPVLEDRVTAISHRMDCLEGGKT</sequence>
<comment type="caution">
    <text evidence="1">The sequence shown here is derived from an EMBL/GenBank/DDBJ whole genome shotgun (WGS) entry which is preliminary data.</text>
</comment>
<evidence type="ECO:0000313" key="2">
    <source>
        <dbReference type="Proteomes" id="UP001491552"/>
    </source>
</evidence>
<dbReference type="Proteomes" id="UP001491552">
    <property type="component" value="Unassembled WGS sequence"/>
</dbReference>
<evidence type="ECO:0008006" key="3">
    <source>
        <dbReference type="Google" id="ProtNLM"/>
    </source>
</evidence>
<organism evidence="1 2">
    <name type="scientific">Faecousia intestinalis</name>
    <dbReference type="NCBI Taxonomy" id="3133167"/>
    <lineage>
        <taxon>Bacteria</taxon>
        <taxon>Bacillati</taxon>
        <taxon>Bacillota</taxon>
        <taxon>Clostridia</taxon>
        <taxon>Eubacteriales</taxon>
        <taxon>Oscillospiraceae</taxon>
        <taxon>Faecousia</taxon>
    </lineage>
</organism>
<protein>
    <recommendedName>
        <fullName evidence="3">Minor tail protein</fullName>
    </recommendedName>
</protein>
<evidence type="ECO:0000313" key="1">
    <source>
        <dbReference type="EMBL" id="MEQ2511607.1"/>
    </source>
</evidence>
<name>A0ABV1G8B3_9FIRM</name>
<dbReference type="RefSeq" id="WP_349136328.1">
    <property type="nucleotide sequence ID" value="NZ_JBBMFF010000241.1"/>
</dbReference>